<evidence type="ECO:0000313" key="1">
    <source>
        <dbReference type="EMBL" id="JAH29111.1"/>
    </source>
</evidence>
<dbReference type="AlphaFoldDB" id="A0A0E9RIW6"/>
<sequence length="44" mass="4637">MQQYGMETVVLAMYTFIVGPWLPASSAISAGLTHIPAGAIQDSI</sequence>
<dbReference type="EMBL" id="GBXM01079466">
    <property type="protein sequence ID" value="JAH29111.1"/>
    <property type="molecule type" value="Transcribed_RNA"/>
</dbReference>
<proteinExistence type="predicted"/>
<organism evidence="1">
    <name type="scientific">Anguilla anguilla</name>
    <name type="common">European freshwater eel</name>
    <name type="synonym">Muraena anguilla</name>
    <dbReference type="NCBI Taxonomy" id="7936"/>
    <lineage>
        <taxon>Eukaryota</taxon>
        <taxon>Metazoa</taxon>
        <taxon>Chordata</taxon>
        <taxon>Craniata</taxon>
        <taxon>Vertebrata</taxon>
        <taxon>Euteleostomi</taxon>
        <taxon>Actinopterygii</taxon>
        <taxon>Neopterygii</taxon>
        <taxon>Teleostei</taxon>
        <taxon>Anguilliformes</taxon>
        <taxon>Anguillidae</taxon>
        <taxon>Anguilla</taxon>
    </lineage>
</organism>
<accession>A0A0E9RIW6</accession>
<reference evidence="1" key="2">
    <citation type="journal article" date="2015" name="Fish Shellfish Immunol.">
        <title>Early steps in the European eel (Anguilla anguilla)-Vibrio vulnificus interaction in the gills: Role of the RtxA13 toxin.</title>
        <authorList>
            <person name="Callol A."/>
            <person name="Pajuelo D."/>
            <person name="Ebbesson L."/>
            <person name="Teles M."/>
            <person name="MacKenzie S."/>
            <person name="Amaro C."/>
        </authorList>
    </citation>
    <scope>NUCLEOTIDE SEQUENCE</scope>
</reference>
<name>A0A0E9RIW6_ANGAN</name>
<protein>
    <submittedName>
        <fullName evidence="1">Uncharacterized protein</fullName>
    </submittedName>
</protein>
<reference evidence="1" key="1">
    <citation type="submission" date="2014-11" db="EMBL/GenBank/DDBJ databases">
        <authorList>
            <person name="Amaro Gonzalez C."/>
        </authorList>
    </citation>
    <scope>NUCLEOTIDE SEQUENCE</scope>
</reference>